<dbReference type="Pfam" id="PF03239">
    <property type="entry name" value="FTR1"/>
    <property type="match status" value="1"/>
</dbReference>
<gene>
    <name evidence="7" type="ORF">HZU75_07145</name>
</gene>
<organism evidence="7 8">
    <name type="scientific">Chitinibacter fontanus</name>
    <dbReference type="NCBI Taxonomy" id="1737446"/>
    <lineage>
        <taxon>Bacteria</taxon>
        <taxon>Pseudomonadati</taxon>
        <taxon>Pseudomonadota</taxon>
        <taxon>Betaproteobacteria</taxon>
        <taxon>Neisseriales</taxon>
        <taxon>Chitinibacteraceae</taxon>
        <taxon>Chitinibacter</taxon>
    </lineage>
</organism>
<dbReference type="PANTHER" id="PTHR31632">
    <property type="entry name" value="IRON TRANSPORTER FTH1"/>
    <property type="match status" value="1"/>
</dbReference>
<dbReference type="KEGG" id="cfon:HZU75_07145"/>
<feature type="transmembrane region" description="Helical" evidence="6">
    <location>
        <begin position="37"/>
        <end position="59"/>
    </location>
</feature>
<dbReference type="RefSeq" id="WP_180308444.1">
    <property type="nucleotide sequence ID" value="NZ_CP058952.1"/>
</dbReference>
<sequence length="265" mass="29041">MGNALFIVWRESVEAMLVVGILFAWIRSNDVKQALPWLWGGVAAGIALALSLALVMLGIADSLSPEQMDYFQLGMVLVAAVLIVQMVLWMRKHGCTLKKELESGMASSAKQANWWGMVALVAIAVGRESAETVVFLYGLGMSGSNTGQFALVIVAGIVLAGATFWLLQQGSKWLSWRAFFRFSEIMLLMLACAMLMNGVERMMNLGWLPTLRDHLWDSSVLLDDSTKLGGTIAALTGYRAQPALTLVLAFLAYWSSITLLFRRKG</sequence>
<keyword evidence="4 6" id="KW-1133">Transmembrane helix</keyword>
<name>A0A7D5V919_9NEIS</name>
<dbReference type="AlphaFoldDB" id="A0A7D5V919"/>
<feature type="transmembrane region" description="Helical" evidence="6">
    <location>
        <begin position="6"/>
        <end position="25"/>
    </location>
</feature>
<feature type="transmembrane region" description="Helical" evidence="6">
    <location>
        <begin position="112"/>
        <end position="137"/>
    </location>
</feature>
<protein>
    <submittedName>
        <fullName evidence="7">FTR1 family protein</fullName>
    </submittedName>
</protein>
<dbReference type="InterPro" id="IPR004923">
    <property type="entry name" value="FTR1/Fip1/EfeU"/>
</dbReference>
<keyword evidence="5 6" id="KW-0472">Membrane</keyword>
<evidence type="ECO:0000256" key="4">
    <source>
        <dbReference type="ARBA" id="ARBA00022989"/>
    </source>
</evidence>
<keyword evidence="8" id="KW-1185">Reference proteome</keyword>
<feature type="transmembrane region" description="Helical" evidence="6">
    <location>
        <begin position="149"/>
        <end position="167"/>
    </location>
</feature>
<evidence type="ECO:0000256" key="5">
    <source>
        <dbReference type="ARBA" id="ARBA00023136"/>
    </source>
</evidence>
<comment type="subcellular location">
    <subcellularLocation>
        <location evidence="1">Membrane</location>
        <topology evidence="1">Multi-pass membrane protein</topology>
    </subcellularLocation>
</comment>
<dbReference type="GO" id="GO:0015093">
    <property type="term" value="F:ferrous iron transmembrane transporter activity"/>
    <property type="evidence" value="ECO:0007669"/>
    <property type="project" value="TreeGrafter"/>
</dbReference>
<evidence type="ECO:0000313" key="7">
    <source>
        <dbReference type="EMBL" id="QLI81317.1"/>
    </source>
</evidence>
<evidence type="ECO:0000313" key="8">
    <source>
        <dbReference type="Proteomes" id="UP000510822"/>
    </source>
</evidence>
<evidence type="ECO:0000256" key="6">
    <source>
        <dbReference type="SAM" id="Phobius"/>
    </source>
</evidence>
<proteinExistence type="inferred from homology"/>
<evidence type="ECO:0000256" key="1">
    <source>
        <dbReference type="ARBA" id="ARBA00004141"/>
    </source>
</evidence>
<reference evidence="7 8" key="1">
    <citation type="journal article" date="2016" name="Int. J. Syst. Evol. Microbiol.">
        <title>Chitinibacter fontanus sp. nov., isolated from a spring.</title>
        <authorList>
            <person name="Sheu S.Y."/>
            <person name="Li Y.S."/>
            <person name="Young C.C."/>
            <person name="Chen W.M."/>
        </authorList>
    </citation>
    <scope>NUCLEOTIDE SEQUENCE [LARGE SCALE GENOMIC DNA]</scope>
    <source>
        <strain evidence="7 8">STM-7</strain>
    </source>
</reference>
<dbReference type="Proteomes" id="UP000510822">
    <property type="component" value="Chromosome"/>
</dbReference>
<feature type="transmembrane region" description="Helical" evidence="6">
    <location>
        <begin position="179"/>
        <end position="199"/>
    </location>
</feature>
<evidence type="ECO:0000256" key="3">
    <source>
        <dbReference type="ARBA" id="ARBA00022692"/>
    </source>
</evidence>
<accession>A0A7D5V919</accession>
<comment type="similarity">
    <text evidence="2">Belongs to the oxidase-dependent Fe transporter (OFeT) (TC 9.A.10.1) family.</text>
</comment>
<feature type="transmembrane region" description="Helical" evidence="6">
    <location>
        <begin position="71"/>
        <end position="91"/>
    </location>
</feature>
<dbReference type="EMBL" id="CP058952">
    <property type="protein sequence ID" value="QLI81317.1"/>
    <property type="molecule type" value="Genomic_DNA"/>
</dbReference>
<dbReference type="PANTHER" id="PTHR31632:SF2">
    <property type="entry name" value="PLASMA MEMBRANE IRON PERMEASE"/>
    <property type="match status" value="1"/>
</dbReference>
<keyword evidence="3 6" id="KW-0812">Transmembrane</keyword>
<feature type="transmembrane region" description="Helical" evidence="6">
    <location>
        <begin position="243"/>
        <end position="261"/>
    </location>
</feature>
<evidence type="ECO:0000256" key="2">
    <source>
        <dbReference type="ARBA" id="ARBA00008333"/>
    </source>
</evidence>
<dbReference type="GO" id="GO:0033573">
    <property type="term" value="C:high-affinity iron permease complex"/>
    <property type="evidence" value="ECO:0007669"/>
    <property type="project" value="InterPro"/>
</dbReference>